<feature type="transmembrane region" description="Helical" evidence="1">
    <location>
        <begin position="51"/>
        <end position="72"/>
    </location>
</feature>
<dbReference type="KEGG" id="flt:Sv326_1248"/>
<keyword evidence="1" id="KW-0812">Transmembrane</keyword>
<keyword evidence="1" id="KW-0472">Membrane</keyword>
<keyword evidence="1" id="KW-1133">Transmembrane helix</keyword>
<proteinExistence type="predicted"/>
<evidence type="ECO:0000313" key="3">
    <source>
        <dbReference type="Proteomes" id="UP000510821"/>
    </source>
</evidence>
<dbReference type="Proteomes" id="UP000510821">
    <property type="component" value="Chromosome"/>
</dbReference>
<name>A0A7D6BR48_FERL1</name>
<sequence length="101" mass="11578">MKKASGALTKKTFKLNQSEFWSGFIKGLATGLLTLLLWYLTYSFLMRAEVFTLALLFVGEWLLPVCIFHVTMKKNSEKMGLLVSHYCIFLLGMLYVAFQLI</sequence>
<feature type="transmembrane region" description="Helical" evidence="1">
    <location>
        <begin position="20"/>
        <end position="39"/>
    </location>
</feature>
<feature type="transmembrane region" description="Helical" evidence="1">
    <location>
        <begin position="79"/>
        <end position="98"/>
    </location>
</feature>
<accession>A0A7D6BR48</accession>
<evidence type="ECO:0000256" key="1">
    <source>
        <dbReference type="SAM" id="Phobius"/>
    </source>
</evidence>
<gene>
    <name evidence="2" type="ORF">Sv326_1248</name>
</gene>
<reference evidence="3" key="1">
    <citation type="submission" date="2020-07" db="EMBL/GenBank/DDBJ databases">
        <title>Metabolic diversity and evolutionary history of the archaeal phylum ###Micrarchaeota### uncovered from a freshwater lake metagenome.</title>
        <authorList>
            <person name="Kadnikov V.V."/>
            <person name="Savvichev A.S."/>
            <person name="Mardanov A.V."/>
            <person name="Beletsky A.V."/>
            <person name="Chupakov A.V."/>
            <person name="Kokryatskaya N.M."/>
            <person name="Pimenov N.V."/>
            <person name="Ravin N.V."/>
        </authorList>
    </citation>
    <scope>NUCLEOTIDE SEQUENCE [LARGE SCALE GENOMIC DNA]</scope>
</reference>
<dbReference type="EMBL" id="CP058998">
    <property type="protein sequence ID" value="QLJ53423.1"/>
    <property type="molecule type" value="Genomic_DNA"/>
</dbReference>
<dbReference type="AlphaFoldDB" id="A0A7D6BR48"/>
<protein>
    <submittedName>
        <fullName evidence="2">Uncharacterized protein</fullName>
    </submittedName>
</protein>
<organism evidence="2 3">
    <name type="scientific">Fermentimicrarchaeum limneticum</name>
    <dbReference type="NCBI Taxonomy" id="2795018"/>
    <lineage>
        <taxon>Archaea</taxon>
        <taxon>Candidatus Micrarchaeota</taxon>
        <taxon>Candidatus Fermentimicrarchaeales</taxon>
        <taxon>Candidatus Fermentimicrarchaeaceae</taxon>
        <taxon>Candidatus Fermentimicrarchaeum</taxon>
    </lineage>
</organism>
<evidence type="ECO:0000313" key="2">
    <source>
        <dbReference type="EMBL" id="QLJ53423.1"/>
    </source>
</evidence>